<dbReference type="InParanoid" id="G4Z3C3"/>
<proteinExistence type="predicted"/>
<organism evidence="1 2">
    <name type="scientific">Phytophthora sojae (strain P6497)</name>
    <name type="common">Soybean stem and root rot agent</name>
    <name type="synonym">Phytophthora megasperma f. sp. glycines</name>
    <dbReference type="NCBI Taxonomy" id="1094619"/>
    <lineage>
        <taxon>Eukaryota</taxon>
        <taxon>Sar</taxon>
        <taxon>Stramenopiles</taxon>
        <taxon>Oomycota</taxon>
        <taxon>Peronosporomycetes</taxon>
        <taxon>Peronosporales</taxon>
        <taxon>Peronosporaceae</taxon>
        <taxon>Phytophthora</taxon>
    </lineage>
</organism>
<dbReference type="Proteomes" id="UP000002640">
    <property type="component" value="Unassembled WGS sequence"/>
</dbReference>
<dbReference type="RefSeq" id="XP_009524203.1">
    <property type="nucleotide sequence ID" value="XM_009525908.1"/>
</dbReference>
<dbReference type="AlphaFoldDB" id="G4Z3C3"/>
<name>G4Z3C3_PHYSP</name>
<gene>
    <name evidence="1" type="ORF">PHYSODRAFT_491300</name>
</gene>
<evidence type="ECO:0000313" key="2">
    <source>
        <dbReference type="Proteomes" id="UP000002640"/>
    </source>
</evidence>
<sequence>SGWICSHVLATLALRDGLDLAKLLKRLPARKPPGRLRKVRRALDRDDEHYIAVARLVRILTEQPGPAMNWKCSKEFQETVDGEMQYSNYVGTVSSWANRNGVFFWRVTFDNGVVEHLLSKTWRRPSTPRI</sequence>
<reference evidence="1 2" key="1">
    <citation type="journal article" date="2006" name="Science">
        <title>Phytophthora genome sequences uncover evolutionary origins and mechanisms of pathogenesis.</title>
        <authorList>
            <person name="Tyler B.M."/>
            <person name="Tripathy S."/>
            <person name="Zhang X."/>
            <person name="Dehal P."/>
            <person name="Jiang R.H."/>
            <person name="Aerts A."/>
            <person name="Arredondo F.D."/>
            <person name="Baxter L."/>
            <person name="Bensasson D."/>
            <person name="Beynon J.L."/>
            <person name="Chapman J."/>
            <person name="Damasceno C.M."/>
            <person name="Dorrance A.E."/>
            <person name="Dou D."/>
            <person name="Dickerman A.W."/>
            <person name="Dubchak I.L."/>
            <person name="Garbelotto M."/>
            <person name="Gijzen M."/>
            <person name="Gordon S.G."/>
            <person name="Govers F."/>
            <person name="Grunwald N.J."/>
            <person name="Huang W."/>
            <person name="Ivors K.L."/>
            <person name="Jones R.W."/>
            <person name="Kamoun S."/>
            <person name="Krampis K."/>
            <person name="Lamour K.H."/>
            <person name="Lee M.K."/>
            <person name="McDonald W.H."/>
            <person name="Medina M."/>
            <person name="Meijer H.J."/>
            <person name="Nordberg E.K."/>
            <person name="Maclean D.J."/>
            <person name="Ospina-Giraldo M.D."/>
            <person name="Morris P.F."/>
            <person name="Phuntumart V."/>
            <person name="Putnam N.H."/>
            <person name="Rash S."/>
            <person name="Rose J.K."/>
            <person name="Sakihama Y."/>
            <person name="Salamov A.A."/>
            <person name="Savidor A."/>
            <person name="Scheuring C.F."/>
            <person name="Smith B.M."/>
            <person name="Sobral B.W."/>
            <person name="Terry A."/>
            <person name="Torto-Alalibo T.A."/>
            <person name="Win J."/>
            <person name="Xu Z."/>
            <person name="Zhang H."/>
            <person name="Grigoriev I.V."/>
            <person name="Rokhsar D.S."/>
            <person name="Boore J.L."/>
        </authorList>
    </citation>
    <scope>NUCLEOTIDE SEQUENCE [LARGE SCALE GENOMIC DNA]</scope>
    <source>
        <strain evidence="1 2">P6497</strain>
    </source>
</reference>
<evidence type="ECO:0008006" key="3">
    <source>
        <dbReference type="Google" id="ProtNLM"/>
    </source>
</evidence>
<evidence type="ECO:0000313" key="1">
    <source>
        <dbReference type="EMBL" id="EGZ21486.1"/>
    </source>
</evidence>
<protein>
    <recommendedName>
        <fullName evidence="3">SWIM-type domain-containing protein</fullName>
    </recommendedName>
</protein>
<dbReference type="GeneID" id="20656684"/>
<dbReference type="EMBL" id="JH159153">
    <property type="protein sequence ID" value="EGZ21486.1"/>
    <property type="molecule type" value="Genomic_DNA"/>
</dbReference>
<dbReference type="OMA" id="INIDHDI"/>
<keyword evidence="2" id="KW-1185">Reference proteome</keyword>
<accession>G4Z3C3</accession>
<dbReference type="KEGG" id="psoj:PHYSODRAFT_491300"/>
<feature type="non-terminal residue" evidence="1">
    <location>
        <position position="1"/>
    </location>
</feature>